<proteinExistence type="predicted"/>
<keyword evidence="1" id="KW-0732">Signal</keyword>
<evidence type="ECO:0000313" key="3">
    <source>
        <dbReference type="Proteomes" id="UP000198520"/>
    </source>
</evidence>
<reference evidence="3" key="1">
    <citation type="submission" date="2016-10" db="EMBL/GenBank/DDBJ databases">
        <authorList>
            <person name="Varghese N."/>
            <person name="Submissions S."/>
        </authorList>
    </citation>
    <scope>NUCLEOTIDE SEQUENCE [LARGE SCALE GENOMIC DNA]</scope>
    <source>
        <strain evidence="3">DSM 19083</strain>
    </source>
</reference>
<feature type="chain" id="PRO_5011761670" evidence="1">
    <location>
        <begin position="30"/>
        <end position="423"/>
    </location>
</feature>
<dbReference type="RefSeq" id="WP_093376435.1">
    <property type="nucleotide sequence ID" value="NZ_BNAN01000002.1"/>
</dbReference>
<accession>A0A1I2FL44</accession>
<dbReference type="Proteomes" id="UP000198520">
    <property type="component" value="Unassembled WGS sequence"/>
</dbReference>
<keyword evidence="3" id="KW-1185">Reference proteome</keyword>
<name>A0A1I2FL44_9MICO</name>
<dbReference type="EMBL" id="FONZ01000002">
    <property type="protein sequence ID" value="SFF05478.1"/>
    <property type="molecule type" value="Genomic_DNA"/>
</dbReference>
<sequence>MHSLKRTALTLVTAVICLTGLTPPPASNALEPSGGIPTLSVAGSPEYVRDIAPGGLLLARYTGVYPDGPADVIFTVHRAGIDTAGLAPVATRVVPTVVRRGEASASVNLYAMTGSTGRYQVSALMNGTGVVNKELTIIRSPATIVRINERANADVHPFDGRYASYAASSRTMNYETFEVAPALGQRVTLMRKSGKRWIASGTPVRLGSDGGAQIVKMRLPRSAGLQRFRLRVDASSGSKAANSATLEINLSDTKKHAAQIRRARKYIAKYCPKTPVYVVRDEAHTSGAGSQIGFSRTDGKIVRFYQDAILLSPSTSARTVRAAALHGCATIISTKLEMAPLSAQRAHDRNIAKIFKAGKGDRRSVSWRSWQRFEACLVYSISKDRQELQDTRCSRSRIAYVRKYLKTYTKTAAQRDPYFHWTS</sequence>
<evidence type="ECO:0000256" key="1">
    <source>
        <dbReference type="SAM" id="SignalP"/>
    </source>
</evidence>
<evidence type="ECO:0000313" key="2">
    <source>
        <dbReference type="EMBL" id="SFF05478.1"/>
    </source>
</evidence>
<feature type="signal peptide" evidence="1">
    <location>
        <begin position="1"/>
        <end position="29"/>
    </location>
</feature>
<protein>
    <submittedName>
        <fullName evidence="2">Uncharacterized protein</fullName>
    </submittedName>
</protein>
<gene>
    <name evidence="2" type="ORF">SAMN04488035_1360</name>
</gene>
<dbReference type="AlphaFoldDB" id="A0A1I2FL44"/>
<organism evidence="2 3">
    <name type="scientific">Flavimobilis marinus</name>
    <dbReference type="NCBI Taxonomy" id="285351"/>
    <lineage>
        <taxon>Bacteria</taxon>
        <taxon>Bacillati</taxon>
        <taxon>Actinomycetota</taxon>
        <taxon>Actinomycetes</taxon>
        <taxon>Micrococcales</taxon>
        <taxon>Jonesiaceae</taxon>
        <taxon>Flavimobilis</taxon>
    </lineage>
</organism>